<dbReference type="CDD" id="cd06532">
    <property type="entry name" value="Glyco_transf_25"/>
    <property type="match status" value="1"/>
</dbReference>
<dbReference type="PANTHER" id="PTHR10730">
    <property type="entry name" value="PROCOLLAGEN-LYSINE,2-OXOGLUTARATE 5-DIOXYGENASE/GLYCOSYLTRANSFERASE 25 FAMILY MEMBER"/>
    <property type="match status" value="1"/>
</dbReference>
<organism evidence="6 7">
    <name type="scientific">Hyphodiscus hymeniophilus</name>
    <dbReference type="NCBI Taxonomy" id="353542"/>
    <lineage>
        <taxon>Eukaryota</taxon>
        <taxon>Fungi</taxon>
        <taxon>Dikarya</taxon>
        <taxon>Ascomycota</taxon>
        <taxon>Pezizomycotina</taxon>
        <taxon>Leotiomycetes</taxon>
        <taxon>Helotiales</taxon>
        <taxon>Hyphodiscaceae</taxon>
        <taxon>Hyphodiscus</taxon>
    </lineage>
</organism>
<dbReference type="Pfam" id="PF01755">
    <property type="entry name" value="Glyco_transf_25"/>
    <property type="match status" value="1"/>
</dbReference>
<sequence>MTIAQLTAGYKKTNSRRVFAIAASATLLCVIYLLRLSHLGIATSGSSDHSLYSPVVESHAVKPDVTNDVYNKTLGFEKIFVISLPERSDRRDSIILSAALSNIDIEIRDAVRGENVPEQIIPNENAGRFMKAEVGCWRSHMNIMQEVIQRNLSSILILEDDADWDIRIMDQLHDFALAAQAITQPLLRVYPAGNLFQSRTKNDIPFEKLPQTVSPEHSPYGDNWDLLWLGHCGVAVPKPTGDRSTGRVVMLDDPTVPVKKSLSNNLVGNDLGEYPDHTRLVHHATMGLCTQSYAITQAGARELMMSVGVEKMNTIDFGLREWCDGTSGRDPHLCLATQPAVFQPHRKAGPQKGDSDIDTAAHGDGVRKEAMTEVVRWSTILNWKALLRGERDFVDQYPDS</sequence>
<dbReference type="InterPro" id="IPR050757">
    <property type="entry name" value="Collagen_mod_GT25"/>
</dbReference>
<evidence type="ECO:0000313" key="7">
    <source>
        <dbReference type="Proteomes" id="UP000785200"/>
    </source>
</evidence>
<evidence type="ECO:0000256" key="2">
    <source>
        <dbReference type="ARBA" id="ARBA00022676"/>
    </source>
</evidence>
<keyword evidence="4" id="KW-0472">Membrane</keyword>
<dbReference type="Proteomes" id="UP000785200">
    <property type="component" value="Unassembled WGS sequence"/>
</dbReference>
<keyword evidence="3" id="KW-0808">Transferase</keyword>
<feature type="domain" description="Glycosyl transferase family 25" evidence="5">
    <location>
        <begin position="77"/>
        <end position="305"/>
    </location>
</feature>
<accession>A0A9P6VNY9</accession>
<evidence type="ECO:0000313" key="6">
    <source>
        <dbReference type="EMBL" id="KAG0651906.1"/>
    </source>
</evidence>
<evidence type="ECO:0000259" key="5">
    <source>
        <dbReference type="Pfam" id="PF01755"/>
    </source>
</evidence>
<keyword evidence="7" id="KW-1185">Reference proteome</keyword>
<evidence type="ECO:0000256" key="1">
    <source>
        <dbReference type="ARBA" id="ARBA00006721"/>
    </source>
</evidence>
<comment type="similarity">
    <text evidence="1">Belongs to the glycosyltransferase 25 family.</text>
</comment>
<name>A0A9P6VNY9_9HELO</name>
<dbReference type="GO" id="GO:0016757">
    <property type="term" value="F:glycosyltransferase activity"/>
    <property type="evidence" value="ECO:0007669"/>
    <property type="project" value="UniProtKB-KW"/>
</dbReference>
<dbReference type="EMBL" id="VNKQ01000003">
    <property type="protein sequence ID" value="KAG0651906.1"/>
    <property type="molecule type" value="Genomic_DNA"/>
</dbReference>
<gene>
    <name evidence="6" type="ORF">D0Z07_1483</name>
</gene>
<dbReference type="InterPro" id="IPR002654">
    <property type="entry name" value="Glyco_trans_25"/>
</dbReference>
<keyword evidence="4" id="KW-1133">Transmembrane helix</keyword>
<dbReference type="OrthoDB" id="47375at2759"/>
<dbReference type="PANTHER" id="PTHR10730:SF53">
    <property type="entry name" value="GLYCOSYLTRANSFERASE 25 FAMILY MEMBER"/>
    <property type="match status" value="1"/>
</dbReference>
<comment type="caution">
    <text evidence="6">The sequence shown here is derived from an EMBL/GenBank/DDBJ whole genome shotgun (WGS) entry which is preliminary data.</text>
</comment>
<proteinExistence type="inferred from homology"/>
<evidence type="ECO:0000256" key="4">
    <source>
        <dbReference type="SAM" id="Phobius"/>
    </source>
</evidence>
<keyword evidence="2 6" id="KW-0328">Glycosyltransferase</keyword>
<protein>
    <submittedName>
        <fullName evidence="6">Hydroxylysine galactosyltransferase 1</fullName>
    </submittedName>
</protein>
<evidence type="ECO:0000256" key="3">
    <source>
        <dbReference type="ARBA" id="ARBA00022679"/>
    </source>
</evidence>
<keyword evidence="4" id="KW-0812">Transmembrane</keyword>
<reference evidence="6" key="1">
    <citation type="submission" date="2019-07" db="EMBL/GenBank/DDBJ databases">
        <title>Hyphodiscus hymeniophilus genome sequencing and assembly.</title>
        <authorList>
            <person name="Kramer G."/>
            <person name="Nodwell J."/>
        </authorList>
    </citation>
    <scope>NUCLEOTIDE SEQUENCE</scope>
    <source>
        <strain evidence="6">ATCC 34498</strain>
    </source>
</reference>
<dbReference type="AlphaFoldDB" id="A0A9P6VNY9"/>
<feature type="transmembrane region" description="Helical" evidence="4">
    <location>
        <begin position="18"/>
        <end position="34"/>
    </location>
</feature>